<accession>A0A8J4UM76</accession>
<reference evidence="2" key="1">
    <citation type="submission" date="2020-07" db="EMBL/GenBank/DDBJ databases">
        <title>Clarias magur genome sequencing, assembly and annotation.</title>
        <authorList>
            <person name="Kushwaha B."/>
            <person name="Kumar R."/>
            <person name="Das P."/>
            <person name="Joshi C.G."/>
            <person name="Kumar D."/>
            <person name="Nagpure N.S."/>
            <person name="Pandey M."/>
            <person name="Agarwal S."/>
            <person name="Srivastava S."/>
            <person name="Singh M."/>
            <person name="Sahoo L."/>
            <person name="Jayasankar P."/>
            <person name="Meher P.K."/>
            <person name="Koringa P.G."/>
            <person name="Iquebal M.A."/>
            <person name="Das S.P."/>
            <person name="Bit A."/>
            <person name="Patnaik S."/>
            <person name="Patel N."/>
            <person name="Shah T.M."/>
            <person name="Hinsu A."/>
            <person name="Jena J.K."/>
        </authorList>
    </citation>
    <scope>NUCLEOTIDE SEQUENCE</scope>
    <source>
        <strain evidence="2">CIFAMagur01</strain>
        <tissue evidence="2">Testis</tissue>
    </source>
</reference>
<feature type="compositionally biased region" description="Polar residues" evidence="1">
    <location>
        <begin position="73"/>
        <end position="94"/>
    </location>
</feature>
<dbReference type="PANTHER" id="PTHR28586">
    <property type="entry name" value="PROTEIN PAXX"/>
    <property type="match status" value="1"/>
</dbReference>
<dbReference type="EMBL" id="QNUK01000121">
    <property type="protein sequence ID" value="KAF5901032.1"/>
    <property type="molecule type" value="Genomic_DNA"/>
</dbReference>
<sequence>MVKLFGKQICQKKPSHNLNACRSGSAFVSVQEDNTVLHLSSEPSDLNVSLSKLTDHEGRTELKDLLFKMADSLMQQDNTGSTSSSPFKTQQKRSTGFEPRRQPTGPTMAAKKRLPGDSLINPGTKR</sequence>
<dbReference type="Proteomes" id="UP000727407">
    <property type="component" value="Unassembled WGS sequence"/>
</dbReference>
<dbReference type="InterPro" id="IPR027873">
    <property type="entry name" value="PAXX"/>
</dbReference>
<gene>
    <name evidence="2" type="primary">paxx</name>
    <name evidence="2" type="ORF">DAT39_009272</name>
</gene>
<dbReference type="GO" id="GO:0005634">
    <property type="term" value="C:nucleus"/>
    <property type="evidence" value="ECO:0007669"/>
    <property type="project" value="TreeGrafter"/>
</dbReference>
<protein>
    <submittedName>
        <fullName evidence="2">Protein PAXX</fullName>
    </submittedName>
</protein>
<evidence type="ECO:0000256" key="1">
    <source>
        <dbReference type="SAM" id="MobiDB-lite"/>
    </source>
</evidence>
<feature type="region of interest" description="Disordered" evidence="1">
    <location>
        <begin position="73"/>
        <end position="126"/>
    </location>
</feature>
<dbReference type="GO" id="GO:0060090">
    <property type="term" value="F:molecular adaptor activity"/>
    <property type="evidence" value="ECO:0007669"/>
    <property type="project" value="TreeGrafter"/>
</dbReference>
<comment type="caution">
    <text evidence="2">The sequence shown here is derived from an EMBL/GenBank/DDBJ whole genome shotgun (WGS) entry which is preliminary data.</text>
</comment>
<organism evidence="2 3">
    <name type="scientific">Clarias magur</name>
    <name type="common">Asian catfish</name>
    <name type="synonym">Macropteronotus magur</name>
    <dbReference type="NCBI Taxonomy" id="1594786"/>
    <lineage>
        <taxon>Eukaryota</taxon>
        <taxon>Metazoa</taxon>
        <taxon>Chordata</taxon>
        <taxon>Craniata</taxon>
        <taxon>Vertebrata</taxon>
        <taxon>Euteleostomi</taxon>
        <taxon>Actinopterygii</taxon>
        <taxon>Neopterygii</taxon>
        <taxon>Teleostei</taxon>
        <taxon>Ostariophysi</taxon>
        <taxon>Siluriformes</taxon>
        <taxon>Clariidae</taxon>
        <taxon>Clarias</taxon>
    </lineage>
</organism>
<dbReference type="GO" id="GO:0035861">
    <property type="term" value="C:site of double-strand break"/>
    <property type="evidence" value="ECO:0007669"/>
    <property type="project" value="TreeGrafter"/>
</dbReference>
<dbReference type="GO" id="GO:0006303">
    <property type="term" value="P:double-strand break repair via nonhomologous end joining"/>
    <property type="evidence" value="ECO:0007669"/>
    <property type="project" value="InterPro"/>
</dbReference>
<proteinExistence type="predicted"/>
<dbReference type="Pfam" id="PF15384">
    <property type="entry name" value="PAXX"/>
    <property type="match status" value="1"/>
</dbReference>
<dbReference type="PANTHER" id="PTHR28586:SF1">
    <property type="entry name" value="PROTEIN PAXX"/>
    <property type="match status" value="1"/>
</dbReference>
<dbReference type="GO" id="GO:0070419">
    <property type="term" value="C:nonhomologous end joining complex"/>
    <property type="evidence" value="ECO:0007669"/>
    <property type="project" value="TreeGrafter"/>
</dbReference>
<evidence type="ECO:0000313" key="3">
    <source>
        <dbReference type="Proteomes" id="UP000727407"/>
    </source>
</evidence>
<dbReference type="OrthoDB" id="5969703at2759"/>
<evidence type="ECO:0000313" key="2">
    <source>
        <dbReference type="EMBL" id="KAF5901032.1"/>
    </source>
</evidence>
<name>A0A8J4UM76_CLAMG</name>
<feature type="non-terminal residue" evidence="2">
    <location>
        <position position="126"/>
    </location>
</feature>
<keyword evidence="3" id="KW-1185">Reference proteome</keyword>
<dbReference type="AlphaFoldDB" id="A0A8J4UM76"/>